<evidence type="ECO:0000256" key="4">
    <source>
        <dbReference type="ARBA" id="ARBA00022598"/>
    </source>
</evidence>
<evidence type="ECO:0000256" key="10">
    <source>
        <dbReference type="ARBA" id="ARBA00030668"/>
    </source>
</evidence>
<dbReference type="Pfam" id="PF00120">
    <property type="entry name" value="Gln-synt_C"/>
    <property type="match status" value="1"/>
</dbReference>
<dbReference type="InterPro" id="IPR027302">
    <property type="entry name" value="Gln_synth_N_conserv_site"/>
</dbReference>
<comment type="catalytic activity">
    <reaction evidence="11">
        <text>L-glutamate + NH4(+) + ATP = L-glutamine + ADP + phosphate + H(+)</text>
        <dbReference type="Rhea" id="RHEA:16169"/>
        <dbReference type="ChEBI" id="CHEBI:15378"/>
        <dbReference type="ChEBI" id="CHEBI:28938"/>
        <dbReference type="ChEBI" id="CHEBI:29985"/>
        <dbReference type="ChEBI" id="CHEBI:30616"/>
        <dbReference type="ChEBI" id="CHEBI:43474"/>
        <dbReference type="ChEBI" id="CHEBI:58359"/>
        <dbReference type="ChEBI" id="CHEBI:456216"/>
        <dbReference type="EC" id="6.3.1.2"/>
    </reaction>
</comment>
<keyword evidence="7 13" id="KW-0067">ATP-binding</keyword>
<dbReference type="SUPFAM" id="SSF54368">
    <property type="entry name" value="Glutamine synthetase, N-terminal domain"/>
    <property type="match status" value="1"/>
</dbReference>
<dbReference type="Proteomes" id="UP000426444">
    <property type="component" value="Chromosome"/>
</dbReference>
<reference evidence="21" key="1">
    <citation type="journal article" date="2019" name="Microbiology">
        <title>Complete Genome Sequence of an Uncultured Bacterium of the Candidate Phylum Bipolaricaulota.</title>
        <authorList>
            <person name="Kadnikov V.V."/>
            <person name="Mardanov A.V."/>
            <person name="Beletsky A.V."/>
            <person name="Frank Y.A."/>
            <person name="Karnachuk O.V."/>
            <person name="Ravin N.V."/>
        </authorList>
    </citation>
    <scope>NUCLEOTIDE SEQUENCE [LARGE SCALE GENOMIC DNA]</scope>
</reference>
<name>A0A6I6DCW4_9FIRM</name>
<keyword evidence="4 20" id="KW-0436">Ligase</keyword>
<dbReference type="InterPro" id="IPR008146">
    <property type="entry name" value="Gln_synth_cat_dom"/>
</dbReference>
<keyword evidence="15" id="KW-0597">Phosphoprotein</keyword>
<feature type="binding site" evidence="13">
    <location>
        <position position="181"/>
    </location>
    <ligand>
        <name>ATP</name>
        <dbReference type="ChEBI" id="CHEBI:30616"/>
    </ligand>
</feature>
<dbReference type="Pfam" id="PF03951">
    <property type="entry name" value="Gln-synt_N"/>
    <property type="match status" value="1"/>
</dbReference>
<evidence type="ECO:0000256" key="17">
    <source>
        <dbReference type="RuleBase" id="RU000384"/>
    </source>
</evidence>
<dbReference type="PANTHER" id="PTHR43407:SF1">
    <property type="entry name" value="LENGSIN"/>
    <property type="match status" value="1"/>
</dbReference>
<evidence type="ECO:0000256" key="2">
    <source>
        <dbReference type="ARBA" id="ARBA00012937"/>
    </source>
</evidence>
<feature type="binding site" evidence="13">
    <location>
        <begin position="244"/>
        <end position="246"/>
    </location>
    <ligand>
        <name>ATP</name>
        <dbReference type="ChEBI" id="CHEBI:30616"/>
    </ligand>
</feature>
<dbReference type="GO" id="GO:0016020">
    <property type="term" value="C:membrane"/>
    <property type="evidence" value="ECO:0007669"/>
    <property type="project" value="TreeGrafter"/>
</dbReference>
<evidence type="ECO:0000256" key="8">
    <source>
        <dbReference type="ARBA" id="ARBA00022842"/>
    </source>
</evidence>
<evidence type="ECO:0000256" key="9">
    <source>
        <dbReference type="ARBA" id="ARBA00030136"/>
    </source>
</evidence>
<dbReference type="GO" id="GO:0006542">
    <property type="term" value="P:glutamine biosynthetic process"/>
    <property type="evidence" value="ECO:0007669"/>
    <property type="project" value="InterPro"/>
</dbReference>
<dbReference type="GO" id="GO:0004356">
    <property type="term" value="F:glutamine synthetase activity"/>
    <property type="evidence" value="ECO:0007669"/>
    <property type="project" value="UniProtKB-EC"/>
</dbReference>
<feature type="binding site" evidence="14">
    <location>
        <position position="193"/>
    </location>
    <ligand>
        <name>Mg(2+)</name>
        <dbReference type="ChEBI" id="CHEBI:18420"/>
        <label>1</label>
    </ligand>
</feature>
<gene>
    <name evidence="20" type="ORF">SYNTR_0532</name>
</gene>
<dbReference type="InterPro" id="IPR036651">
    <property type="entry name" value="Gln_synt_N_sf"/>
</dbReference>
<dbReference type="GO" id="GO:0046872">
    <property type="term" value="F:metal ion binding"/>
    <property type="evidence" value="ECO:0007669"/>
    <property type="project" value="UniProtKB-KW"/>
</dbReference>
<dbReference type="AlphaFoldDB" id="A0A6I6DCW4"/>
<evidence type="ECO:0000256" key="11">
    <source>
        <dbReference type="ARBA" id="ARBA00049436"/>
    </source>
</evidence>
<dbReference type="PROSITE" id="PS51986">
    <property type="entry name" value="GS_BETA_GRASP"/>
    <property type="match status" value="1"/>
</dbReference>
<keyword evidence="21" id="KW-1185">Reference proteome</keyword>
<evidence type="ECO:0000259" key="19">
    <source>
        <dbReference type="PROSITE" id="PS51987"/>
    </source>
</evidence>
<feature type="binding site" evidence="12">
    <location>
        <position position="301"/>
    </location>
    <ligand>
        <name>L-glutamate</name>
        <dbReference type="ChEBI" id="CHEBI:29985"/>
    </ligand>
</feature>
<evidence type="ECO:0000256" key="16">
    <source>
        <dbReference type="PROSITE-ProRule" id="PRU01330"/>
    </source>
</evidence>
<evidence type="ECO:0000259" key="18">
    <source>
        <dbReference type="PROSITE" id="PS51986"/>
    </source>
</evidence>
<dbReference type="EC" id="6.3.1.2" evidence="2"/>
<feature type="binding site" evidence="12">
    <location>
        <position position="332"/>
    </location>
    <ligand>
        <name>L-glutamate</name>
        <dbReference type="ChEBI" id="CHEBI:29985"/>
    </ligand>
</feature>
<accession>A0A6I6DCW4</accession>
<dbReference type="GO" id="GO:0005524">
    <property type="term" value="F:ATP binding"/>
    <property type="evidence" value="ECO:0007669"/>
    <property type="project" value="UniProtKB-KW"/>
</dbReference>
<dbReference type="Gene3D" id="3.30.590.10">
    <property type="entry name" value="Glutamine synthetase/guanido kinase, catalytic domain"/>
    <property type="match status" value="1"/>
</dbReference>
<feature type="binding site" evidence="12">
    <location>
        <position position="295"/>
    </location>
    <ligand>
        <name>L-glutamate</name>
        <dbReference type="ChEBI" id="CHEBI:29985"/>
    </ligand>
</feature>
<evidence type="ECO:0000256" key="14">
    <source>
        <dbReference type="PIRSR" id="PIRSR604809-3"/>
    </source>
</evidence>
<feature type="binding site" evidence="13">
    <location>
        <begin position="196"/>
        <end position="198"/>
    </location>
    <ligand>
        <name>ATP</name>
        <dbReference type="ChEBI" id="CHEBI:30616"/>
    </ligand>
</feature>
<keyword evidence="6 13" id="KW-0547">Nucleotide-binding</keyword>
<dbReference type="KEGG" id="salq:SYNTR_0532"/>
<feature type="modified residue" description="O-AMP-tyrosine" evidence="15">
    <location>
        <position position="370"/>
    </location>
</feature>
<feature type="domain" description="GS catalytic" evidence="19">
    <location>
        <begin position="106"/>
        <end position="441"/>
    </location>
</feature>
<evidence type="ECO:0000256" key="15">
    <source>
        <dbReference type="PIRSR" id="PIRSR604809-50"/>
    </source>
</evidence>
<evidence type="ECO:0000313" key="20">
    <source>
        <dbReference type="EMBL" id="QGT99125.1"/>
    </source>
</evidence>
<dbReference type="EMBL" id="CP046457">
    <property type="protein sequence ID" value="QGT99125.1"/>
    <property type="molecule type" value="Genomic_DNA"/>
</dbReference>
<dbReference type="PROSITE" id="PS51987">
    <property type="entry name" value="GS_CATALYTIC"/>
    <property type="match status" value="1"/>
</dbReference>
<dbReference type="InterPro" id="IPR004809">
    <property type="entry name" value="Gln_synth_I"/>
</dbReference>
<protein>
    <recommendedName>
        <fullName evidence="3">Glutamine synthetase</fullName>
        <ecNumber evidence="2">6.3.1.2</ecNumber>
    </recommendedName>
    <alternativeName>
        <fullName evidence="10">Glutamate--ammonia ligase</fullName>
    </alternativeName>
    <alternativeName>
        <fullName evidence="9">Glutamine synthetase I alpha</fullName>
    </alternativeName>
</protein>
<dbReference type="FunFam" id="3.30.590.10:FF:000003">
    <property type="entry name" value="Glutamine synthetase 2"/>
    <property type="match status" value="1"/>
</dbReference>
<feature type="binding site" evidence="14">
    <location>
        <position position="131"/>
    </location>
    <ligand>
        <name>Mg(2+)</name>
        <dbReference type="ChEBI" id="CHEBI:18420"/>
        <label>1</label>
    </ligand>
</feature>
<dbReference type="NCBIfam" id="TIGR00653">
    <property type="entry name" value="GlnA"/>
    <property type="match status" value="1"/>
</dbReference>
<evidence type="ECO:0000256" key="6">
    <source>
        <dbReference type="ARBA" id="ARBA00022741"/>
    </source>
</evidence>
<feature type="binding site" evidence="14">
    <location>
        <position position="330"/>
    </location>
    <ligand>
        <name>Mg(2+)</name>
        <dbReference type="ChEBI" id="CHEBI:18420"/>
        <label>1</label>
    </ligand>
</feature>
<dbReference type="SMART" id="SM01230">
    <property type="entry name" value="Gln-synt_C"/>
    <property type="match status" value="1"/>
</dbReference>
<keyword evidence="5 14" id="KW-0479">Metal-binding</keyword>
<evidence type="ECO:0000256" key="13">
    <source>
        <dbReference type="PIRSR" id="PIRSR604809-2"/>
    </source>
</evidence>
<feature type="binding site" evidence="12">
    <location>
        <position position="313"/>
    </location>
    <ligand>
        <name>L-glutamate</name>
        <dbReference type="ChEBI" id="CHEBI:29985"/>
    </ligand>
</feature>
<dbReference type="SUPFAM" id="SSF55931">
    <property type="entry name" value="Glutamine synthetase/guanido kinase"/>
    <property type="match status" value="1"/>
</dbReference>
<evidence type="ECO:0000313" key="21">
    <source>
        <dbReference type="Proteomes" id="UP000426444"/>
    </source>
</evidence>
<dbReference type="InterPro" id="IPR014746">
    <property type="entry name" value="Gln_synth/guanido_kin_cat_dom"/>
</dbReference>
<keyword evidence="8 14" id="KW-0460">Magnesium</keyword>
<evidence type="ECO:0000256" key="12">
    <source>
        <dbReference type="PIRSR" id="PIRSR604809-1"/>
    </source>
</evidence>
<feature type="domain" description="GS beta-grasp" evidence="18">
    <location>
        <begin position="14"/>
        <end position="99"/>
    </location>
</feature>
<evidence type="ECO:0000256" key="3">
    <source>
        <dbReference type="ARBA" id="ARBA00021364"/>
    </source>
</evidence>
<dbReference type="RefSeq" id="WP_420885504.1">
    <property type="nucleotide sequence ID" value="NZ_CP046457.1"/>
</dbReference>
<feature type="binding site" evidence="14">
    <location>
        <position position="186"/>
    </location>
    <ligand>
        <name>Mg(2+)</name>
        <dbReference type="ChEBI" id="CHEBI:18420"/>
        <label>1</label>
    </ligand>
</feature>
<evidence type="ECO:0000256" key="5">
    <source>
        <dbReference type="ARBA" id="ARBA00022723"/>
    </source>
</evidence>
<feature type="binding site" evidence="13">
    <location>
        <position position="313"/>
    </location>
    <ligand>
        <name>ATP</name>
        <dbReference type="ChEBI" id="CHEBI:30616"/>
    </ligand>
</feature>
<dbReference type="InterPro" id="IPR008147">
    <property type="entry name" value="Gln_synt_N"/>
</dbReference>
<evidence type="ECO:0000256" key="7">
    <source>
        <dbReference type="ARBA" id="ARBA00022840"/>
    </source>
</evidence>
<proteinExistence type="inferred from homology"/>
<feature type="binding site" evidence="14">
    <location>
        <position position="242"/>
    </location>
    <ligand>
        <name>Mg(2+)</name>
        <dbReference type="ChEBI" id="CHEBI:18420"/>
        <label>1</label>
    </ligand>
</feature>
<sequence length="441" mass="50041">MSIEDSIKKKIKGENVQFIRLQFTDIFGILKNVTIMADDLDKALNGEIMFDGSSIDGFARVEESDMLIVPDPDTFDIFPWGPQEDRVARFICDIYDSNGNPFSGCPRRRLKEVLAEAKEMGFTVNIGPEGEFFLFYTDDKLNPIFDIHDEAGYFDLSPIDRGERARREMILALRDLGFEIEASHHEASPGQHEIDFKYDEALRTADNFCTFKYVVKNIAQKHELYATFMPKPFRDTQGSAMHCHQSLFKGEENIFYDPNDPLELSETAKYYIGGILKHAPAITALANPTVNSYKRLVPGFEAPVNIGWSTANRSTLIRIPAGRGLGTRMELRSPDATSNPYLLFTVMIKAGIQGIKDKSNPAEPIDKNAYDMSIKDQIKAGVKFLPRTMLEAIEALEKDELILEALGSHVSSKFIEAKKTEWKEFSDEVHTWEITKYLKKY</sequence>
<comment type="similarity">
    <text evidence="1 16 17">Belongs to the glutamine synthetase family.</text>
</comment>
<dbReference type="PROSITE" id="PS00180">
    <property type="entry name" value="GLNA_1"/>
    <property type="match status" value="1"/>
</dbReference>
<comment type="cofactor">
    <cofactor evidence="14">
        <name>Mg(2+)</name>
        <dbReference type="ChEBI" id="CHEBI:18420"/>
    </cofactor>
    <text evidence="14">Binds 2 Mg(2+) ions per subunit.</text>
</comment>
<dbReference type="PANTHER" id="PTHR43407">
    <property type="entry name" value="GLUTAMINE SYNTHETASE"/>
    <property type="match status" value="1"/>
</dbReference>
<evidence type="ECO:0000256" key="1">
    <source>
        <dbReference type="ARBA" id="ARBA00009897"/>
    </source>
</evidence>
<feature type="binding site" evidence="14">
    <location>
        <position position="129"/>
    </location>
    <ligand>
        <name>Mg(2+)</name>
        <dbReference type="ChEBI" id="CHEBI:18420"/>
        <label>1</label>
    </ligand>
</feature>
<dbReference type="Gene3D" id="3.10.20.70">
    <property type="entry name" value="Glutamine synthetase, N-terminal domain"/>
    <property type="match status" value="1"/>
</dbReference>
<dbReference type="GO" id="GO:0005737">
    <property type="term" value="C:cytoplasm"/>
    <property type="evidence" value="ECO:0007669"/>
    <property type="project" value="TreeGrafter"/>
</dbReference>
<organism evidence="20 21">
    <name type="scientific">Candidatus Syntrophocurvum alkaliphilum</name>
    <dbReference type="NCBI Taxonomy" id="2293317"/>
    <lineage>
        <taxon>Bacteria</taxon>
        <taxon>Bacillati</taxon>
        <taxon>Bacillota</taxon>
        <taxon>Clostridia</taxon>
        <taxon>Eubacteriales</taxon>
        <taxon>Syntrophomonadaceae</taxon>
        <taxon>Candidatus Syntrophocurvum</taxon>
    </lineage>
</organism>